<comment type="function">
    <text evidence="8">Probably involved in the biogenesis of the COX complex.</text>
</comment>
<keyword evidence="7 8" id="KW-0472">Membrane</keyword>
<dbReference type="CDD" id="cd00010">
    <property type="entry name" value="AAI_LTSS"/>
    <property type="match status" value="1"/>
</dbReference>
<evidence type="ECO:0000256" key="8">
    <source>
        <dbReference type="RuleBase" id="RU363076"/>
    </source>
</evidence>
<evidence type="ECO:0000256" key="3">
    <source>
        <dbReference type="ARBA" id="ARBA00022448"/>
    </source>
</evidence>
<dbReference type="SUPFAM" id="SSF47699">
    <property type="entry name" value="Bifunctional inhibitor/lipid-transfer protein/seed storage 2S albumin"/>
    <property type="match status" value="1"/>
</dbReference>
<sequence length="429" mass="48158">MASISKRFFSFLFVIIFSLLGFVGFSQGRKLSGLSDQEGTGGGSGASMQCVQKLIPCQPFLKAPEKAPAACCSPLKQMVSDDTKCLCSVFNNPGMLSNLNITQDDALKLPKACGANADISICEKDASSSTSPAAIPASNNKRERSRWSKWLLFLPGAVSFGLGTWQIFRRQEKIKMLDYRQKRLEMEPVNFNNVSLSSEELDHLEFRRVICKGYFDEERSIYVGPRSRSISGVTENGYYVITPLVPVSDKPERVQPPILVNRGWVPRSWKEKSSEVHEDGEQPSNVAPSSVQENERRSWWRFWTKKPKVVEDQQTPAFAPVEIVGVVRGSEKPSIFVPPNDPKSSQWFYVDVPAIARTCGLPEDTVYIEDINENVNPSNPYPVPKDVGTLIRSSVMPQDHLNYTLTWYSLSAAVTFMAFKRLRPKKSRR</sequence>
<feature type="domain" description="Bifunctional inhibitor/plant lipid transfer protein/seed storage helical" evidence="10">
    <location>
        <begin position="50"/>
        <end position="122"/>
    </location>
</feature>
<comment type="caution">
    <text evidence="8">Lacks conserved residue(s) required for the propagation of feature annotation.</text>
</comment>
<dbReference type="GeneID" id="103338679"/>
<dbReference type="Proteomes" id="UP000694861">
    <property type="component" value="Linkage group LG7"/>
</dbReference>
<accession>A0ABM1LUB2</accession>
<dbReference type="InterPro" id="IPR045214">
    <property type="entry name" value="Surf1/Surf4"/>
</dbReference>
<comment type="subcellular location">
    <subcellularLocation>
        <location evidence="2">Membrane</location>
    </subcellularLocation>
    <subcellularLocation>
        <location evidence="8">Mitochondrion inner membrane</location>
        <topology evidence="8">Multi-pass membrane protein</topology>
    </subcellularLocation>
</comment>
<dbReference type="RefSeq" id="XP_016650989.1">
    <property type="nucleotide sequence ID" value="XM_016795503.1"/>
</dbReference>
<dbReference type="InterPro" id="IPR002994">
    <property type="entry name" value="Surf1/Shy1"/>
</dbReference>
<dbReference type="PANTHER" id="PTHR23427:SF2">
    <property type="entry name" value="SURFEIT LOCUS PROTEIN 1"/>
    <property type="match status" value="1"/>
</dbReference>
<evidence type="ECO:0000313" key="11">
    <source>
        <dbReference type="Proteomes" id="UP000694861"/>
    </source>
</evidence>
<feature type="region of interest" description="Disordered" evidence="9">
    <location>
        <begin position="271"/>
        <end position="292"/>
    </location>
</feature>
<dbReference type="Gene3D" id="1.10.110.10">
    <property type="entry name" value="Plant lipid-transfer and hydrophobic proteins"/>
    <property type="match status" value="1"/>
</dbReference>
<dbReference type="InterPro" id="IPR016140">
    <property type="entry name" value="Bifunc_inhib/LTP/seed_store"/>
</dbReference>
<evidence type="ECO:0000256" key="9">
    <source>
        <dbReference type="SAM" id="MobiDB-lite"/>
    </source>
</evidence>
<feature type="compositionally biased region" description="Polar residues" evidence="9">
    <location>
        <begin position="282"/>
        <end position="292"/>
    </location>
</feature>
<evidence type="ECO:0000256" key="2">
    <source>
        <dbReference type="ARBA" id="ARBA00004370"/>
    </source>
</evidence>
<organism evidence="11 12">
    <name type="scientific">Prunus mume</name>
    <name type="common">Japanese apricot</name>
    <name type="synonym">Armeniaca mume</name>
    <dbReference type="NCBI Taxonomy" id="102107"/>
    <lineage>
        <taxon>Eukaryota</taxon>
        <taxon>Viridiplantae</taxon>
        <taxon>Streptophyta</taxon>
        <taxon>Embryophyta</taxon>
        <taxon>Tracheophyta</taxon>
        <taxon>Spermatophyta</taxon>
        <taxon>Magnoliopsida</taxon>
        <taxon>eudicotyledons</taxon>
        <taxon>Gunneridae</taxon>
        <taxon>Pentapetalae</taxon>
        <taxon>rosids</taxon>
        <taxon>fabids</taxon>
        <taxon>Rosales</taxon>
        <taxon>Rosaceae</taxon>
        <taxon>Amygdaloideae</taxon>
        <taxon>Amygdaleae</taxon>
        <taxon>Prunus</taxon>
    </lineage>
</organism>
<keyword evidence="5 8" id="KW-1133">Transmembrane helix</keyword>
<evidence type="ECO:0000313" key="12">
    <source>
        <dbReference type="RefSeq" id="XP_016650989.1"/>
    </source>
</evidence>
<reference evidence="11" key="1">
    <citation type="journal article" date="2012" name="Nat. Commun.">
        <title>The genome of Prunus mume.</title>
        <authorList>
            <person name="Zhang Q."/>
            <person name="Chen W."/>
            <person name="Sun L."/>
            <person name="Zhao F."/>
            <person name="Huang B."/>
            <person name="Yang W."/>
            <person name="Tao Y."/>
            <person name="Wang J."/>
            <person name="Yuan Z."/>
            <person name="Fan G."/>
            <person name="Xing Z."/>
            <person name="Han C."/>
            <person name="Pan H."/>
            <person name="Zhong X."/>
            <person name="Shi W."/>
            <person name="Liang X."/>
            <person name="Du D."/>
            <person name="Sun F."/>
            <person name="Xu Z."/>
            <person name="Hao R."/>
            <person name="Lv T."/>
            <person name="Lv Y."/>
            <person name="Zheng Z."/>
            <person name="Sun M."/>
            <person name="Luo L."/>
            <person name="Cai M."/>
            <person name="Gao Y."/>
            <person name="Wang J."/>
            <person name="Yin Y."/>
            <person name="Xu X."/>
            <person name="Cheng T."/>
            <person name="Wang J."/>
        </authorList>
    </citation>
    <scope>NUCLEOTIDE SEQUENCE [LARGE SCALE GENOMIC DNA]</scope>
</reference>
<reference evidence="12" key="2">
    <citation type="submission" date="2025-08" db="UniProtKB">
        <authorList>
            <consortium name="RefSeq"/>
        </authorList>
    </citation>
    <scope>IDENTIFICATION</scope>
</reference>
<dbReference type="PANTHER" id="PTHR23427">
    <property type="entry name" value="SURFEIT LOCUS PROTEIN"/>
    <property type="match status" value="1"/>
</dbReference>
<dbReference type="PROSITE" id="PS50895">
    <property type="entry name" value="SURF1"/>
    <property type="match status" value="1"/>
</dbReference>
<name>A0ABM1LUB2_PRUMU</name>
<dbReference type="CDD" id="cd06662">
    <property type="entry name" value="SURF1"/>
    <property type="match status" value="1"/>
</dbReference>
<evidence type="ECO:0000256" key="1">
    <source>
        <dbReference type="ARBA" id="ARBA00003211"/>
    </source>
</evidence>
<dbReference type="Pfam" id="PF02104">
    <property type="entry name" value="SURF1"/>
    <property type="match status" value="1"/>
</dbReference>
<evidence type="ECO:0000259" key="10">
    <source>
        <dbReference type="SMART" id="SM00499"/>
    </source>
</evidence>
<keyword evidence="3" id="KW-0813">Transport</keyword>
<keyword evidence="4 8" id="KW-0812">Transmembrane</keyword>
<dbReference type="SMART" id="SM00499">
    <property type="entry name" value="AAI"/>
    <property type="match status" value="1"/>
</dbReference>
<dbReference type="Pfam" id="PF14368">
    <property type="entry name" value="LTP_2"/>
    <property type="match status" value="1"/>
</dbReference>
<evidence type="ECO:0000256" key="7">
    <source>
        <dbReference type="ARBA" id="ARBA00023136"/>
    </source>
</evidence>
<feature type="compositionally biased region" description="Basic and acidic residues" evidence="9">
    <location>
        <begin position="271"/>
        <end position="280"/>
    </location>
</feature>
<keyword evidence="8" id="KW-0999">Mitochondrion inner membrane</keyword>
<keyword evidence="6" id="KW-0446">Lipid-binding</keyword>
<evidence type="ECO:0000256" key="5">
    <source>
        <dbReference type="ARBA" id="ARBA00022989"/>
    </source>
</evidence>
<keyword evidence="8" id="KW-0496">Mitochondrion</keyword>
<evidence type="ECO:0000256" key="6">
    <source>
        <dbReference type="ARBA" id="ARBA00023121"/>
    </source>
</evidence>
<dbReference type="InterPro" id="IPR036312">
    <property type="entry name" value="Bifun_inhib/LTP/seed_sf"/>
</dbReference>
<feature type="transmembrane region" description="Helical" evidence="8">
    <location>
        <begin position="6"/>
        <end position="25"/>
    </location>
</feature>
<proteinExistence type="inferred from homology"/>
<keyword evidence="11" id="KW-1185">Reference proteome</keyword>
<evidence type="ECO:0000256" key="4">
    <source>
        <dbReference type="ARBA" id="ARBA00022692"/>
    </source>
</evidence>
<gene>
    <name evidence="12" type="primary">LOC103338679</name>
</gene>
<comment type="function">
    <text evidence="1">Plant non-specific lipid-transfer proteins transfer phospholipids as well as galactolipids across membranes. May play a role in wax or cutin deposition in the cell walls of expanding epidermal cells and certain secretory tissues.</text>
</comment>
<comment type="similarity">
    <text evidence="8">Belongs to the SURF1 family.</text>
</comment>
<protein>
    <recommendedName>
        <fullName evidence="8">SURF1-like protein</fullName>
    </recommendedName>
</protein>